<dbReference type="PANTHER" id="PTHR35440">
    <property type="entry name" value="TESTIS-EXPRESSED PROTEIN 36"/>
    <property type="match status" value="1"/>
</dbReference>
<dbReference type="Pfam" id="PF15115">
    <property type="entry name" value="HDNR"/>
    <property type="match status" value="1"/>
</dbReference>
<dbReference type="AlphaFoldDB" id="A0AAV2JIU3"/>
<dbReference type="PANTHER" id="PTHR35440:SF1">
    <property type="entry name" value="TESTIS-EXPRESSED PROTEIN 36"/>
    <property type="match status" value="1"/>
</dbReference>
<evidence type="ECO:0000313" key="4">
    <source>
        <dbReference type="Proteomes" id="UP001497482"/>
    </source>
</evidence>
<feature type="domain" description="Domain of unknown function with conserved HDNR motif" evidence="2">
    <location>
        <begin position="1"/>
        <end position="162"/>
    </location>
</feature>
<reference evidence="3 4" key="1">
    <citation type="submission" date="2024-04" db="EMBL/GenBank/DDBJ databases">
        <authorList>
            <person name="Waldvogel A.-M."/>
            <person name="Schoenle A."/>
        </authorList>
    </citation>
    <scope>NUCLEOTIDE SEQUENCE [LARGE SCALE GENOMIC DNA]</scope>
</reference>
<dbReference type="EMBL" id="OZ035835">
    <property type="protein sequence ID" value="CAL1577621.1"/>
    <property type="molecule type" value="Genomic_DNA"/>
</dbReference>
<feature type="region of interest" description="Disordered" evidence="1">
    <location>
        <begin position="1"/>
        <end position="31"/>
    </location>
</feature>
<proteinExistence type="predicted"/>
<accession>A0AAV2JIU3</accession>
<dbReference type="InterPro" id="IPR029369">
    <property type="entry name" value="HDNR"/>
</dbReference>
<evidence type="ECO:0000259" key="2">
    <source>
        <dbReference type="Pfam" id="PF15115"/>
    </source>
</evidence>
<protein>
    <recommendedName>
        <fullName evidence="2">Domain of unknown function with conserved HDNR motif domain-containing protein</fullName>
    </recommendedName>
</protein>
<evidence type="ECO:0000256" key="1">
    <source>
        <dbReference type="SAM" id="MobiDB-lite"/>
    </source>
</evidence>
<name>A0AAV2JIU3_KNICA</name>
<organism evidence="3 4">
    <name type="scientific">Knipowitschia caucasica</name>
    <name type="common">Caucasian dwarf goby</name>
    <name type="synonym">Pomatoschistus caucasicus</name>
    <dbReference type="NCBI Taxonomy" id="637954"/>
    <lineage>
        <taxon>Eukaryota</taxon>
        <taxon>Metazoa</taxon>
        <taxon>Chordata</taxon>
        <taxon>Craniata</taxon>
        <taxon>Vertebrata</taxon>
        <taxon>Euteleostomi</taxon>
        <taxon>Actinopterygii</taxon>
        <taxon>Neopterygii</taxon>
        <taxon>Teleostei</taxon>
        <taxon>Neoteleostei</taxon>
        <taxon>Acanthomorphata</taxon>
        <taxon>Gobiaria</taxon>
        <taxon>Gobiiformes</taxon>
        <taxon>Gobioidei</taxon>
        <taxon>Gobiidae</taxon>
        <taxon>Gobiinae</taxon>
        <taxon>Knipowitschia</taxon>
    </lineage>
</organism>
<dbReference type="Proteomes" id="UP001497482">
    <property type="component" value="Chromosome 13"/>
</dbReference>
<feature type="compositionally biased region" description="Polar residues" evidence="1">
    <location>
        <begin position="1"/>
        <end position="11"/>
    </location>
</feature>
<sequence>MTKGRQFSPNSRGGKWFAHPGSAGSEVGSRETCTSTGFMLTQVKSTVPPALRTEHYPKWKSQQQSREYPCSNHDNKYALKNSVFFCSEVRVHRKHFEDNQQKSHFSLDHDNTQPKAGEDISIFKSDYVEKQVHKTPANTRFPHNHQERSRRAAQDQAPDFMWFGRARSVPVFGEHHTAAT</sequence>
<keyword evidence="4" id="KW-1185">Reference proteome</keyword>
<gene>
    <name evidence="3" type="ORF">KC01_LOCUS8946</name>
</gene>
<evidence type="ECO:0000313" key="3">
    <source>
        <dbReference type="EMBL" id="CAL1577621.1"/>
    </source>
</evidence>